<dbReference type="CDD" id="cd00331">
    <property type="entry name" value="IGPS"/>
    <property type="match status" value="1"/>
</dbReference>
<evidence type="ECO:0000259" key="9">
    <source>
        <dbReference type="Pfam" id="PF00218"/>
    </source>
</evidence>
<dbReference type="RefSeq" id="WP_188406431.1">
    <property type="nucleotide sequence ID" value="NZ_BMGL01000009.1"/>
</dbReference>
<gene>
    <name evidence="8 10" type="primary">trpC</name>
    <name evidence="10" type="ORF">GCM10010831_17260</name>
</gene>
<keyword evidence="6 8" id="KW-0057">Aromatic amino acid biosynthesis</keyword>
<accession>A0A917EAJ2</accession>
<keyword evidence="11" id="KW-1185">Reference proteome</keyword>
<dbReference type="Proteomes" id="UP000599688">
    <property type="component" value="Unassembled WGS sequence"/>
</dbReference>
<dbReference type="Pfam" id="PF00218">
    <property type="entry name" value="IGPS"/>
    <property type="match status" value="1"/>
</dbReference>
<evidence type="ECO:0000313" key="11">
    <source>
        <dbReference type="Proteomes" id="UP000599688"/>
    </source>
</evidence>
<evidence type="ECO:0000256" key="5">
    <source>
        <dbReference type="ARBA" id="ARBA00022822"/>
    </source>
</evidence>
<comment type="catalytic activity">
    <reaction evidence="1 8">
        <text>1-(2-carboxyphenylamino)-1-deoxy-D-ribulose 5-phosphate + H(+) = (1S,2R)-1-C-(indol-3-yl)glycerol 3-phosphate + CO2 + H2O</text>
        <dbReference type="Rhea" id="RHEA:23476"/>
        <dbReference type="ChEBI" id="CHEBI:15377"/>
        <dbReference type="ChEBI" id="CHEBI:15378"/>
        <dbReference type="ChEBI" id="CHEBI:16526"/>
        <dbReference type="ChEBI" id="CHEBI:58613"/>
        <dbReference type="ChEBI" id="CHEBI:58866"/>
        <dbReference type="EC" id="4.1.1.48"/>
    </reaction>
</comment>
<evidence type="ECO:0000256" key="1">
    <source>
        <dbReference type="ARBA" id="ARBA00001633"/>
    </source>
</evidence>
<evidence type="ECO:0000256" key="7">
    <source>
        <dbReference type="ARBA" id="ARBA00023239"/>
    </source>
</evidence>
<dbReference type="InterPro" id="IPR013798">
    <property type="entry name" value="Indole-3-glycerol_P_synth_dom"/>
</dbReference>
<dbReference type="PANTHER" id="PTHR22854">
    <property type="entry name" value="TRYPTOPHAN BIOSYNTHESIS PROTEIN"/>
    <property type="match status" value="1"/>
</dbReference>
<dbReference type="HAMAP" id="MF_00134_B">
    <property type="entry name" value="IGPS_B"/>
    <property type="match status" value="1"/>
</dbReference>
<evidence type="ECO:0000256" key="2">
    <source>
        <dbReference type="ARBA" id="ARBA00004696"/>
    </source>
</evidence>
<protein>
    <recommendedName>
        <fullName evidence="8">Indole-3-glycerol phosphate synthase</fullName>
        <shortName evidence="8">IGPS</shortName>
        <ecNumber evidence="8">4.1.1.48</ecNumber>
    </recommendedName>
</protein>
<dbReference type="EMBL" id="BMGL01000009">
    <property type="protein sequence ID" value="GGE16518.1"/>
    <property type="molecule type" value="Genomic_DNA"/>
</dbReference>
<dbReference type="SUPFAM" id="SSF51366">
    <property type="entry name" value="Ribulose-phoshate binding barrel"/>
    <property type="match status" value="1"/>
</dbReference>
<dbReference type="NCBIfam" id="NF001377">
    <property type="entry name" value="PRK00278.2-4"/>
    <property type="match status" value="1"/>
</dbReference>
<proteinExistence type="inferred from homology"/>
<evidence type="ECO:0000256" key="4">
    <source>
        <dbReference type="ARBA" id="ARBA00022793"/>
    </source>
</evidence>
<dbReference type="GO" id="GO:0004425">
    <property type="term" value="F:indole-3-glycerol-phosphate synthase activity"/>
    <property type="evidence" value="ECO:0007669"/>
    <property type="project" value="UniProtKB-UniRule"/>
</dbReference>
<keyword evidence="5 8" id="KW-0822">Tryptophan biosynthesis</keyword>
<dbReference type="EC" id="4.1.1.48" evidence="8"/>
<dbReference type="InterPro" id="IPR001468">
    <property type="entry name" value="Indole-3-GlycerolPSynthase_CS"/>
</dbReference>
<dbReference type="AlphaFoldDB" id="A0A917EAJ2"/>
<keyword evidence="7 8" id="KW-0456">Lyase</keyword>
<evidence type="ECO:0000256" key="3">
    <source>
        <dbReference type="ARBA" id="ARBA00022605"/>
    </source>
</evidence>
<dbReference type="GO" id="GO:0004640">
    <property type="term" value="F:phosphoribosylanthranilate isomerase activity"/>
    <property type="evidence" value="ECO:0007669"/>
    <property type="project" value="TreeGrafter"/>
</dbReference>
<organism evidence="10 11">
    <name type="scientific">Psychroflexus salis</name>
    <dbReference type="NCBI Taxonomy" id="1526574"/>
    <lineage>
        <taxon>Bacteria</taxon>
        <taxon>Pseudomonadati</taxon>
        <taxon>Bacteroidota</taxon>
        <taxon>Flavobacteriia</taxon>
        <taxon>Flavobacteriales</taxon>
        <taxon>Flavobacteriaceae</taxon>
        <taxon>Psychroflexus</taxon>
    </lineage>
</organism>
<keyword evidence="4 8" id="KW-0210">Decarboxylase</keyword>
<name>A0A917EAJ2_9FLAO</name>
<dbReference type="FunFam" id="3.20.20.70:FF:000024">
    <property type="entry name" value="Indole-3-glycerol phosphate synthase"/>
    <property type="match status" value="1"/>
</dbReference>
<dbReference type="InterPro" id="IPR013785">
    <property type="entry name" value="Aldolase_TIM"/>
</dbReference>
<comment type="similarity">
    <text evidence="8">Belongs to the TrpC family.</text>
</comment>
<dbReference type="Gene3D" id="3.20.20.70">
    <property type="entry name" value="Aldolase class I"/>
    <property type="match status" value="1"/>
</dbReference>
<reference evidence="10 11" key="1">
    <citation type="journal article" date="2014" name="Int. J. Syst. Evol. Microbiol.">
        <title>Complete genome sequence of Corynebacterium casei LMG S-19264T (=DSM 44701T), isolated from a smear-ripened cheese.</title>
        <authorList>
            <consortium name="US DOE Joint Genome Institute (JGI-PGF)"/>
            <person name="Walter F."/>
            <person name="Albersmeier A."/>
            <person name="Kalinowski J."/>
            <person name="Ruckert C."/>
        </authorList>
    </citation>
    <scope>NUCLEOTIDE SEQUENCE [LARGE SCALE GENOMIC DNA]</scope>
    <source>
        <strain evidence="10 11">CGMCC 1.12925</strain>
    </source>
</reference>
<dbReference type="GO" id="GO:0000162">
    <property type="term" value="P:L-tryptophan biosynthetic process"/>
    <property type="evidence" value="ECO:0007669"/>
    <property type="project" value="UniProtKB-UniRule"/>
</dbReference>
<keyword evidence="3 8" id="KW-0028">Amino-acid biosynthesis</keyword>
<comment type="caution">
    <text evidence="10">The sequence shown here is derived from an EMBL/GenBank/DDBJ whole genome shotgun (WGS) entry which is preliminary data.</text>
</comment>
<dbReference type="InterPro" id="IPR011060">
    <property type="entry name" value="RibuloseP-bd_barrel"/>
</dbReference>
<comment type="pathway">
    <text evidence="2 8">Amino-acid biosynthesis; L-tryptophan biosynthesis; L-tryptophan from chorismate: step 4/5.</text>
</comment>
<dbReference type="PROSITE" id="PS00614">
    <property type="entry name" value="IGPS"/>
    <property type="match status" value="1"/>
</dbReference>
<feature type="domain" description="Indole-3-glycerol phosphate synthase" evidence="9">
    <location>
        <begin position="4"/>
        <end position="253"/>
    </location>
</feature>
<dbReference type="InterPro" id="IPR045186">
    <property type="entry name" value="Indole-3-glycerol_P_synth"/>
</dbReference>
<evidence type="ECO:0000313" key="10">
    <source>
        <dbReference type="EMBL" id="GGE16518.1"/>
    </source>
</evidence>
<evidence type="ECO:0000256" key="8">
    <source>
        <dbReference type="HAMAP-Rule" id="MF_00134"/>
    </source>
</evidence>
<dbReference type="PANTHER" id="PTHR22854:SF2">
    <property type="entry name" value="INDOLE-3-GLYCEROL-PHOSPHATE SYNTHASE"/>
    <property type="match status" value="1"/>
</dbReference>
<sequence>MHILDQIIAFKTKEVAQRKLLKSVDLLQKEEGFQQVKRSISAHILKQEIAIIAEFKRKSPSKQNINLHADPKQVALGYENAGVSGISVLTDYHFFGGSFQDLQAVKASVNIPILQKDFIIDVYQIFEAKAAGADFILLIAAILTQNQIHEFAKLAQDLDLEVLVEIHAENELQKAISKYVNLIGVNNRNLKTFEVDLEQSMQLVNQIPKDFIRVSESGISSTTAVQKLKNAGFQAFLMGENFMKTQEPGKTCKAFINQINTQK</sequence>
<evidence type="ECO:0000256" key="6">
    <source>
        <dbReference type="ARBA" id="ARBA00023141"/>
    </source>
</evidence>